<dbReference type="InterPro" id="IPR035914">
    <property type="entry name" value="Sperma_CUB_dom_sf"/>
</dbReference>
<reference evidence="6" key="1">
    <citation type="submission" date="2016-06" db="UniProtKB">
        <authorList>
            <consortium name="WormBaseParasite"/>
        </authorList>
    </citation>
    <scope>IDENTIFICATION</scope>
</reference>
<keyword evidence="5" id="KW-1185">Reference proteome</keyword>
<dbReference type="Proteomes" id="UP000271098">
    <property type="component" value="Unassembled WGS sequence"/>
</dbReference>
<evidence type="ECO:0000313" key="6">
    <source>
        <dbReference type="WBParaSite" id="GPUH_0002367101-mRNA-1"/>
    </source>
</evidence>
<dbReference type="InterPro" id="IPR000859">
    <property type="entry name" value="CUB_dom"/>
</dbReference>
<dbReference type="WBParaSite" id="GPUH_0002367101-mRNA-1">
    <property type="protein sequence ID" value="GPUH_0002367101-mRNA-1"/>
    <property type="gene ID" value="GPUH_0002367101"/>
</dbReference>
<dbReference type="Gene3D" id="2.60.120.290">
    <property type="entry name" value="Spermadhesin, CUB domain"/>
    <property type="match status" value="1"/>
</dbReference>
<evidence type="ECO:0000313" key="5">
    <source>
        <dbReference type="Proteomes" id="UP000271098"/>
    </source>
</evidence>
<accession>A0A183ERQ0</accession>
<keyword evidence="2" id="KW-0732">Signal</keyword>
<dbReference type="Pfam" id="PF00431">
    <property type="entry name" value="CUB"/>
    <property type="match status" value="1"/>
</dbReference>
<organism evidence="6">
    <name type="scientific">Gongylonema pulchrum</name>
    <dbReference type="NCBI Taxonomy" id="637853"/>
    <lineage>
        <taxon>Eukaryota</taxon>
        <taxon>Metazoa</taxon>
        <taxon>Ecdysozoa</taxon>
        <taxon>Nematoda</taxon>
        <taxon>Chromadorea</taxon>
        <taxon>Rhabditida</taxon>
        <taxon>Spirurina</taxon>
        <taxon>Spiruromorpha</taxon>
        <taxon>Spiruroidea</taxon>
        <taxon>Gongylonematidae</taxon>
        <taxon>Gongylonema</taxon>
    </lineage>
</organism>
<keyword evidence="1" id="KW-1015">Disulfide bond</keyword>
<dbReference type="OrthoDB" id="9998912at2759"/>
<feature type="chain" id="PRO_5043139252" evidence="2">
    <location>
        <begin position="22"/>
        <end position="143"/>
    </location>
</feature>
<evidence type="ECO:0000256" key="2">
    <source>
        <dbReference type="SAM" id="SignalP"/>
    </source>
</evidence>
<reference evidence="4 5" key="2">
    <citation type="submission" date="2018-11" db="EMBL/GenBank/DDBJ databases">
        <authorList>
            <consortium name="Pathogen Informatics"/>
        </authorList>
    </citation>
    <scope>NUCLEOTIDE SEQUENCE [LARGE SCALE GENOMIC DNA]</scope>
</reference>
<evidence type="ECO:0000259" key="3">
    <source>
        <dbReference type="Pfam" id="PF00431"/>
    </source>
</evidence>
<evidence type="ECO:0000313" key="4">
    <source>
        <dbReference type="EMBL" id="VDN41753.1"/>
    </source>
</evidence>
<sequence>MGAALLAATMCFHAFAVVVQASVHIERIGSASVSKNCDNKPCYQGKCENEKCRCFAGWGGPQCDRCHGRNLLTDENEILTDGPRNYTSSSRCMWIITDEKNRGALLLKIESLITECCWDHLYIYDGTGTSGPQLAAFRFLFHS</sequence>
<feature type="domain" description="CUB" evidence="3">
    <location>
        <begin position="80"/>
        <end position="136"/>
    </location>
</feature>
<gene>
    <name evidence="4" type="ORF">GPUH_LOCUS23641</name>
</gene>
<dbReference type="SUPFAM" id="SSF49854">
    <property type="entry name" value="Spermadhesin, CUB domain"/>
    <property type="match status" value="1"/>
</dbReference>
<name>A0A183ERQ0_9BILA</name>
<protein>
    <submittedName>
        <fullName evidence="6">CUB domain-containing protein</fullName>
    </submittedName>
</protein>
<dbReference type="AlphaFoldDB" id="A0A183ERQ0"/>
<evidence type="ECO:0000256" key="1">
    <source>
        <dbReference type="ARBA" id="ARBA00023157"/>
    </source>
</evidence>
<dbReference type="EMBL" id="UYRT01098466">
    <property type="protein sequence ID" value="VDN41753.1"/>
    <property type="molecule type" value="Genomic_DNA"/>
</dbReference>
<proteinExistence type="predicted"/>
<feature type="signal peptide" evidence="2">
    <location>
        <begin position="1"/>
        <end position="21"/>
    </location>
</feature>